<feature type="transmembrane region" description="Helical" evidence="1">
    <location>
        <begin position="21"/>
        <end position="37"/>
    </location>
</feature>
<organism evidence="2">
    <name type="scientific">hydrocarbon metagenome</name>
    <dbReference type="NCBI Taxonomy" id="938273"/>
    <lineage>
        <taxon>unclassified sequences</taxon>
        <taxon>metagenomes</taxon>
        <taxon>ecological metagenomes</taxon>
    </lineage>
</organism>
<accession>A0A0W8FB90</accession>
<sequence length="40" mass="4637">MKGLSALWLQSFKKIIQDQEFLYGLLLFSFVISDGYGNCY</sequence>
<proteinExistence type="predicted"/>
<dbReference type="AlphaFoldDB" id="A0A0W8FB90"/>
<comment type="caution">
    <text evidence="2">The sequence shown here is derived from an EMBL/GenBank/DDBJ whole genome shotgun (WGS) entry which is preliminary data.</text>
</comment>
<evidence type="ECO:0000256" key="1">
    <source>
        <dbReference type="SAM" id="Phobius"/>
    </source>
</evidence>
<evidence type="ECO:0000313" key="2">
    <source>
        <dbReference type="EMBL" id="KUG18144.1"/>
    </source>
</evidence>
<reference evidence="2" key="1">
    <citation type="journal article" date="2015" name="Proc. Natl. Acad. Sci. U.S.A.">
        <title>Networks of energetic and metabolic interactions define dynamics in microbial communities.</title>
        <authorList>
            <person name="Embree M."/>
            <person name="Liu J.K."/>
            <person name="Al-Bassam M.M."/>
            <person name="Zengler K."/>
        </authorList>
    </citation>
    <scope>NUCLEOTIDE SEQUENCE</scope>
</reference>
<keyword evidence="1" id="KW-1133">Transmembrane helix</keyword>
<protein>
    <submittedName>
        <fullName evidence="2">Uncharacterized protein</fullName>
    </submittedName>
</protein>
<keyword evidence="1" id="KW-0812">Transmembrane</keyword>
<keyword evidence="1" id="KW-0472">Membrane</keyword>
<name>A0A0W8FB90_9ZZZZ</name>
<dbReference type="EMBL" id="LNQE01001398">
    <property type="protein sequence ID" value="KUG18144.1"/>
    <property type="molecule type" value="Genomic_DNA"/>
</dbReference>
<gene>
    <name evidence="2" type="ORF">ASZ90_012156</name>
</gene>